<evidence type="ECO:0000313" key="1">
    <source>
        <dbReference type="EMBL" id="QHN38761.1"/>
    </source>
</evidence>
<accession>A0A857KGM5</accession>
<sequence length="183" mass="19576">MNLGQLRSGERKALVIIAVVAVAFVAIVGGAVAFLTDGFTGQDEDEHPPKVSLAVGGTLTRIEPARWCTLELTKCSPARMEEMKVPRVPVEVGESVVLSVPSSIAERPWNVVAEYLTPHGPTRDGGIRTSGSTFTMVLHSRPDYILTNIEIQLPSIKIDADGVPVARAIIAADTRPTESYTGD</sequence>
<dbReference type="EMBL" id="CP045810">
    <property type="protein sequence ID" value="QHN38761.1"/>
    <property type="molecule type" value="Genomic_DNA"/>
</dbReference>
<dbReference type="InterPro" id="IPR024495">
    <property type="entry name" value="DUF2771"/>
</dbReference>
<dbReference type="AlphaFoldDB" id="A0A857KGM5"/>
<dbReference type="Pfam" id="PF10969">
    <property type="entry name" value="DUF2771"/>
    <property type="match status" value="1"/>
</dbReference>
<gene>
    <name evidence="1" type="ORF">GII30_05855</name>
</gene>
<dbReference type="RefSeq" id="WP_005189424.1">
    <property type="nucleotide sequence ID" value="NZ_CP045804.1"/>
</dbReference>
<protein>
    <submittedName>
        <fullName evidence="1">DUF2771 family protein</fullName>
    </submittedName>
</protein>
<reference evidence="1" key="1">
    <citation type="journal article" date="2021" name="Nat. Microbiol.">
        <title>Cocultivation of an ultrasmall environmental parasitic bacterium with lytic ability against bacteria associated with wastewater foams.</title>
        <authorList>
            <person name="Batinovic S."/>
            <person name="Rose J.J.A."/>
            <person name="Ratcliffe J."/>
            <person name="Seviour R.J."/>
            <person name="Petrovski S."/>
        </authorList>
    </citation>
    <scope>NUCLEOTIDE SEQUENCE</scope>
    <source>
        <strain evidence="1">CON44</strain>
    </source>
</reference>
<name>A0A857KGM5_9ACTN</name>
<proteinExistence type="predicted"/>
<organism evidence="1">
    <name type="scientific">Gordonia amarae</name>
    <dbReference type="NCBI Taxonomy" id="36821"/>
    <lineage>
        <taxon>Bacteria</taxon>
        <taxon>Bacillati</taxon>
        <taxon>Actinomycetota</taxon>
        <taxon>Actinomycetes</taxon>
        <taxon>Mycobacteriales</taxon>
        <taxon>Gordoniaceae</taxon>
        <taxon>Gordonia</taxon>
    </lineage>
</organism>